<evidence type="ECO:0000256" key="4">
    <source>
        <dbReference type="ARBA" id="ARBA00023004"/>
    </source>
</evidence>
<proteinExistence type="inferred from homology"/>
<keyword evidence="4 5" id="KW-0408">Iron</keyword>
<accession>A0A553PH70</accession>
<dbReference type="GO" id="GO:0005737">
    <property type="term" value="C:cytoplasm"/>
    <property type="evidence" value="ECO:0007669"/>
    <property type="project" value="TreeGrafter"/>
</dbReference>
<evidence type="ECO:0000256" key="5">
    <source>
        <dbReference type="RuleBase" id="RU361145"/>
    </source>
</evidence>
<dbReference type="Gene3D" id="1.20.1260.10">
    <property type="match status" value="1"/>
</dbReference>
<dbReference type="Proteomes" id="UP000318571">
    <property type="component" value="Chromosome 5"/>
</dbReference>
<dbReference type="GO" id="GO:0008199">
    <property type="term" value="F:ferric iron binding"/>
    <property type="evidence" value="ECO:0007669"/>
    <property type="project" value="InterPro"/>
</dbReference>
<dbReference type="GO" id="GO:0006826">
    <property type="term" value="P:iron ion transport"/>
    <property type="evidence" value="ECO:0007669"/>
    <property type="project" value="InterPro"/>
</dbReference>
<dbReference type="STRING" id="6832.A0A553PH70"/>
<dbReference type="OrthoDB" id="6363126at2759"/>
<comment type="caution">
    <text evidence="8">The sequence shown here is derived from an EMBL/GenBank/DDBJ whole genome shotgun (WGS) entry which is preliminary data.</text>
</comment>
<name>A0A553PH70_TIGCA</name>
<dbReference type="InterPro" id="IPR009078">
    <property type="entry name" value="Ferritin-like_SF"/>
</dbReference>
<dbReference type="EMBL" id="VCGU01000004">
    <property type="protein sequence ID" value="TRY77030.1"/>
    <property type="molecule type" value="Genomic_DNA"/>
</dbReference>
<gene>
    <name evidence="8" type="ORF">TCAL_13205</name>
</gene>
<keyword evidence="9" id="KW-1185">Reference proteome</keyword>
<dbReference type="InterPro" id="IPR014034">
    <property type="entry name" value="Ferritin_CS"/>
</dbReference>
<evidence type="ECO:0000313" key="8">
    <source>
        <dbReference type="EMBL" id="TRY77030.1"/>
    </source>
</evidence>
<dbReference type="InterPro" id="IPR012347">
    <property type="entry name" value="Ferritin-like"/>
</dbReference>
<dbReference type="GO" id="GO:0006879">
    <property type="term" value="P:intracellular iron ion homeostasis"/>
    <property type="evidence" value="ECO:0007669"/>
    <property type="project" value="UniProtKB-KW"/>
</dbReference>
<feature type="domain" description="Ferritin-like diiron" evidence="7">
    <location>
        <begin position="51"/>
        <end position="212"/>
    </location>
</feature>
<dbReference type="PANTHER" id="PTHR11431">
    <property type="entry name" value="FERRITIN"/>
    <property type="match status" value="1"/>
</dbReference>
<keyword evidence="2 5" id="KW-0409">Iron storage</keyword>
<evidence type="ECO:0000256" key="6">
    <source>
        <dbReference type="SAM" id="SignalP"/>
    </source>
</evidence>
<evidence type="ECO:0000256" key="1">
    <source>
        <dbReference type="ARBA" id="ARBA00007513"/>
    </source>
</evidence>
<organism evidence="8 9">
    <name type="scientific">Tigriopus californicus</name>
    <name type="common">Marine copepod</name>
    <dbReference type="NCBI Taxonomy" id="6832"/>
    <lineage>
        <taxon>Eukaryota</taxon>
        <taxon>Metazoa</taxon>
        <taxon>Ecdysozoa</taxon>
        <taxon>Arthropoda</taxon>
        <taxon>Crustacea</taxon>
        <taxon>Multicrustacea</taxon>
        <taxon>Hexanauplia</taxon>
        <taxon>Copepoda</taxon>
        <taxon>Harpacticoida</taxon>
        <taxon>Harpacticidae</taxon>
        <taxon>Tigriopus</taxon>
    </lineage>
</organism>
<comment type="similarity">
    <text evidence="1 5">Belongs to the ferritin family.</text>
</comment>
<evidence type="ECO:0000313" key="9">
    <source>
        <dbReference type="Proteomes" id="UP000318571"/>
    </source>
</evidence>
<dbReference type="InterPro" id="IPR001519">
    <property type="entry name" value="Ferritin"/>
</dbReference>
<dbReference type="InterPro" id="IPR009040">
    <property type="entry name" value="Ferritin-like_diiron"/>
</dbReference>
<keyword evidence="3 5" id="KW-0479">Metal-binding</keyword>
<dbReference type="AlphaFoldDB" id="A0A553PH70"/>
<evidence type="ECO:0000256" key="3">
    <source>
        <dbReference type="ARBA" id="ARBA00022723"/>
    </source>
</evidence>
<sequence length="232" mass="25394">MGGHVVIGLIGILALAHGTIAEDLGTCNAHVTQSCSEIGSEWNAGPCNALFGGFRGNSNSLHQLMVTQFQDSFKLLAMGSYFSSDEVNRLGIHKTVVAQSDKHWSNGKALMEYILKRGGRMGTQFKVSDVTMDNVKGEVEALGATLDILKKGAERTNAAYRHALNKKMHYDDPGQDSFDPALAHFLEEEFLASYTSEIRETVGQLNLLAKIARDDKTRAMGLHLFDQHLLKA</sequence>
<dbReference type="SUPFAM" id="SSF47240">
    <property type="entry name" value="Ferritin-like"/>
    <property type="match status" value="1"/>
</dbReference>
<keyword evidence="6" id="KW-0732">Signal</keyword>
<dbReference type="PROSITE" id="PS00204">
    <property type="entry name" value="FERRITIN_2"/>
    <property type="match status" value="1"/>
</dbReference>
<feature type="signal peptide" evidence="6">
    <location>
        <begin position="1"/>
        <end position="21"/>
    </location>
</feature>
<dbReference type="Pfam" id="PF00210">
    <property type="entry name" value="Ferritin"/>
    <property type="match status" value="1"/>
</dbReference>
<evidence type="ECO:0000259" key="7">
    <source>
        <dbReference type="PROSITE" id="PS50905"/>
    </source>
</evidence>
<dbReference type="InterPro" id="IPR008331">
    <property type="entry name" value="Ferritin_DPS_dom"/>
</dbReference>
<dbReference type="OMA" id="KYANHEL"/>
<evidence type="ECO:0000256" key="2">
    <source>
        <dbReference type="ARBA" id="ARBA00022434"/>
    </source>
</evidence>
<comment type="function">
    <text evidence="5">Stores iron in a soluble, non-toxic, readily available form. Important for iron homeostasis. Iron is taken up in the ferrous form and deposited as ferric hydroxides after oxidation.</text>
</comment>
<dbReference type="PROSITE" id="PS50905">
    <property type="entry name" value="FERRITIN_LIKE"/>
    <property type="match status" value="1"/>
</dbReference>
<reference evidence="8 9" key="1">
    <citation type="journal article" date="2018" name="Nat. Ecol. Evol.">
        <title>Genomic signatures of mitonuclear coevolution across populations of Tigriopus californicus.</title>
        <authorList>
            <person name="Barreto F.S."/>
            <person name="Watson E.T."/>
            <person name="Lima T.G."/>
            <person name="Willett C.S."/>
            <person name="Edmands S."/>
            <person name="Li W."/>
            <person name="Burton R.S."/>
        </authorList>
    </citation>
    <scope>NUCLEOTIDE SEQUENCE [LARGE SCALE GENOMIC DNA]</scope>
    <source>
        <strain evidence="8 9">San Diego</strain>
    </source>
</reference>
<dbReference type="GO" id="GO:0008198">
    <property type="term" value="F:ferrous iron binding"/>
    <property type="evidence" value="ECO:0007669"/>
    <property type="project" value="TreeGrafter"/>
</dbReference>
<protein>
    <recommendedName>
        <fullName evidence="5">Ferritin</fullName>
    </recommendedName>
</protein>
<dbReference type="PANTHER" id="PTHR11431:SF51">
    <property type="entry name" value="FERRITIN"/>
    <property type="match status" value="1"/>
</dbReference>
<feature type="chain" id="PRO_5022246868" description="Ferritin" evidence="6">
    <location>
        <begin position="22"/>
        <end position="232"/>
    </location>
</feature>